<evidence type="ECO:0000256" key="5">
    <source>
        <dbReference type="SAM" id="Coils"/>
    </source>
</evidence>
<dbReference type="CDD" id="cd00176">
    <property type="entry name" value="SPEC"/>
    <property type="match status" value="1"/>
</dbReference>
<keyword evidence="5" id="KW-0175">Coiled coil</keyword>
<evidence type="ECO:0000256" key="4">
    <source>
        <dbReference type="ARBA" id="ARBA00023212"/>
    </source>
</evidence>
<dbReference type="PANTHER" id="PTHR12268">
    <property type="entry name" value="E3 UBIQUITIN-PROTEIN LIGASE KCMF1"/>
    <property type="match status" value="1"/>
</dbReference>
<evidence type="ECO:0000313" key="8">
    <source>
        <dbReference type="Proteomes" id="UP000008672"/>
    </source>
</evidence>
<dbReference type="PANTHER" id="PTHR12268:SF14">
    <property type="entry name" value="DYSTROPHIN-1"/>
    <property type="match status" value="1"/>
</dbReference>
<feature type="compositionally biased region" description="Polar residues" evidence="6">
    <location>
        <begin position="109"/>
        <end position="127"/>
    </location>
</feature>
<reference evidence="8" key="1">
    <citation type="submission" date="2011-08" db="EMBL/GenBank/DDBJ databases">
        <title>The draft genome of Latimeria chalumnae.</title>
        <authorList>
            <person name="Di Palma F."/>
            <person name="Alfoldi J."/>
            <person name="Johnson J."/>
            <person name="Berlin A."/>
            <person name="Gnerre S."/>
            <person name="Jaffe D."/>
            <person name="MacCallum I."/>
            <person name="Young S."/>
            <person name="Walker B.J."/>
            <person name="Lander E."/>
            <person name="Lindblad-Toh K."/>
        </authorList>
    </citation>
    <scope>NUCLEOTIDE SEQUENCE [LARGE SCALE GENOMIC DNA]</scope>
    <source>
        <strain evidence="8">Wild caught</strain>
    </source>
</reference>
<reference evidence="7" key="2">
    <citation type="submission" date="2025-08" db="UniProtKB">
        <authorList>
            <consortium name="Ensembl"/>
        </authorList>
    </citation>
    <scope>IDENTIFICATION</scope>
</reference>
<dbReference type="InParanoid" id="H3A7F2"/>
<dbReference type="EMBL" id="AFYH01117610">
    <property type="status" value="NOT_ANNOTATED_CDS"/>
    <property type="molecule type" value="Genomic_DNA"/>
</dbReference>
<feature type="compositionally biased region" description="Basic and acidic residues" evidence="6">
    <location>
        <begin position="45"/>
        <end position="54"/>
    </location>
</feature>
<dbReference type="HOGENOM" id="CLU_441178_0_0_1"/>
<dbReference type="SUPFAM" id="SSF46966">
    <property type="entry name" value="Spectrin repeat"/>
    <property type="match status" value="2"/>
</dbReference>
<dbReference type="GO" id="GO:0005886">
    <property type="term" value="C:plasma membrane"/>
    <property type="evidence" value="ECO:0007669"/>
    <property type="project" value="TreeGrafter"/>
</dbReference>
<evidence type="ECO:0000256" key="6">
    <source>
        <dbReference type="SAM" id="MobiDB-lite"/>
    </source>
</evidence>
<sequence length="620" mass="69904">MGNSASRSSCLCHEDKGQRSEEDYLKECYVKGDPVSDCGNATERNNSEPKKGLAEKSQNPSVFEKGWSSSPGSVKSLQNGVALPKRNNLEYKPQNAKLNLSANRGRPDTPTSLWSLPQGTLQRNSGGSWSWKPLATREVTEVTEVTETIVTEIVEVTQFPSGEKGGEPVVTRTVKVLTECAGELAEIQSNRQPITEQEGNYDRWSTLNKKDELHNANKINHTLESLLNWVSDIEELTANQKPPSSEAKVVKAQLQEQKLLKRLLEDRRLSVELVLQEKQQVAELSPVSEPPAEVDQKATDLQKRWEGLLKNAENRREALERIVPAAQSFQDAMDTVQEWLSSTERLLADHRMAQTGVEQIQEALQKIKAVYEEKKSQSSQLEEAVKSGQNLLKLFTDEEATLVQEKMDSLRMRYLIVSQSSSELLQRLEQTLEVSSRLSPRQEDLNLWLRRMESALASQGEQSITTADRQRFKQAVESETSRSSELEERAEALSRVHLDDEAISSQLRDLKILSVETLQHKDTTERLLGVFEILLSSCSEEEQSTVKSQLKTLEDRCQTVYGRCSNSVLQLEHAQSLLSQVSETYGELRPWLEETQSLIGRLSPPSISHEALKEQQELLQ</sequence>
<dbReference type="Pfam" id="PF00435">
    <property type="entry name" value="Spectrin"/>
    <property type="match status" value="2"/>
</dbReference>
<dbReference type="eggNOG" id="KOG0516">
    <property type="taxonomic scope" value="Eukaryota"/>
</dbReference>
<dbReference type="OMA" id="NANKINH"/>
<dbReference type="Ensembl" id="ENSLACT00000005622.1">
    <property type="protein sequence ID" value="ENSLACP00000005573.1"/>
    <property type="gene ID" value="ENSLACG00000004953.1"/>
</dbReference>
<keyword evidence="4" id="KW-0206">Cytoskeleton</keyword>
<dbReference type="Proteomes" id="UP000008672">
    <property type="component" value="Unassembled WGS sequence"/>
</dbReference>
<dbReference type="Gene3D" id="1.20.58.60">
    <property type="match status" value="3"/>
</dbReference>
<dbReference type="AlphaFoldDB" id="H3A7F2"/>
<evidence type="ECO:0000313" key="7">
    <source>
        <dbReference type="Ensembl" id="ENSLACP00000005573.1"/>
    </source>
</evidence>
<name>H3A7F2_LATCH</name>
<dbReference type="GeneTree" id="ENSGT00940000161549"/>
<feature type="region of interest" description="Disordered" evidence="6">
    <location>
        <begin position="100"/>
        <end position="127"/>
    </location>
</feature>
<keyword evidence="3" id="KW-0106">Calcium</keyword>
<feature type="coiled-coil region" evidence="5">
    <location>
        <begin position="357"/>
        <end position="384"/>
    </location>
</feature>
<reference evidence="7" key="3">
    <citation type="submission" date="2025-09" db="UniProtKB">
        <authorList>
            <consortium name="Ensembl"/>
        </authorList>
    </citation>
    <scope>IDENTIFICATION</scope>
</reference>
<evidence type="ECO:0000256" key="2">
    <source>
        <dbReference type="ARBA" id="ARBA00022490"/>
    </source>
</evidence>
<evidence type="ECO:0008006" key="9">
    <source>
        <dbReference type="Google" id="ProtNLM"/>
    </source>
</evidence>
<feature type="compositionally biased region" description="Polar residues" evidence="6">
    <location>
        <begin position="56"/>
        <end position="78"/>
    </location>
</feature>
<dbReference type="InterPro" id="IPR002017">
    <property type="entry name" value="Spectrin_repeat"/>
</dbReference>
<dbReference type="STRING" id="7897.ENSLACP00000005573"/>
<dbReference type="EMBL" id="AFYH01117611">
    <property type="status" value="NOT_ANNOTATED_CDS"/>
    <property type="molecule type" value="Genomic_DNA"/>
</dbReference>
<evidence type="ECO:0000256" key="3">
    <source>
        <dbReference type="ARBA" id="ARBA00022837"/>
    </source>
</evidence>
<feature type="compositionally biased region" description="Basic and acidic residues" evidence="6">
    <location>
        <begin position="12"/>
        <end position="30"/>
    </location>
</feature>
<dbReference type="SMART" id="SM00150">
    <property type="entry name" value="SPEC"/>
    <property type="match status" value="3"/>
</dbReference>
<dbReference type="InterPro" id="IPR050774">
    <property type="entry name" value="KCMF1/Dystrophin"/>
</dbReference>
<evidence type="ECO:0000256" key="1">
    <source>
        <dbReference type="ARBA" id="ARBA00004496"/>
    </source>
</evidence>
<feature type="region of interest" description="Disordered" evidence="6">
    <location>
        <begin position="1"/>
        <end position="78"/>
    </location>
</feature>
<proteinExistence type="predicted"/>
<dbReference type="InterPro" id="IPR018159">
    <property type="entry name" value="Spectrin/alpha-actinin"/>
</dbReference>
<comment type="subcellular location">
    <subcellularLocation>
        <location evidence="1">Cytoplasm</location>
    </subcellularLocation>
</comment>
<accession>H3A7F2</accession>
<protein>
    <recommendedName>
        <fullName evidence="9">Dystonin</fullName>
    </recommendedName>
</protein>
<feature type="coiled-coil region" evidence="5">
    <location>
        <begin position="469"/>
        <end position="496"/>
    </location>
</feature>
<keyword evidence="8" id="KW-1185">Reference proteome</keyword>
<keyword evidence="2" id="KW-0963">Cytoplasm</keyword>
<organism evidence="7 8">
    <name type="scientific">Latimeria chalumnae</name>
    <name type="common">Coelacanth</name>
    <dbReference type="NCBI Taxonomy" id="7897"/>
    <lineage>
        <taxon>Eukaryota</taxon>
        <taxon>Metazoa</taxon>
        <taxon>Chordata</taxon>
        <taxon>Craniata</taxon>
        <taxon>Vertebrata</taxon>
        <taxon>Euteleostomi</taxon>
        <taxon>Coelacanthiformes</taxon>
        <taxon>Coelacanthidae</taxon>
        <taxon>Latimeria</taxon>
    </lineage>
</organism>